<proteinExistence type="inferred from homology"/>
<keyword evidence="8 10" id="KW-0131">Cell cycle</keyword>
<evidence type="ECO:0000256" key="4">
    <source>
        <dbReference type="ARBA" id="ARBA00022679"/>
    </source>
</evidence>
<feature type="binding site" evidence="10">
    <location>
        <begin position="10"/>
        <end position="12"/>
    </location>
    <ligand>
        <name>UDP-N-acetyl-alpha-D-glucosamine</name>
        <dbReference type="ChEBI" id="CHEBI:57705"/>
    </ligand>
</feature>
<feature type="domain" description="Glycosyl transferase family 28 C-terminal" evidence="12">
    <location>
        <begin position="192"/>
        <end position="361"/>
    </location>
</feature>
<organism evidence="13 14">
    <name type="scientific">Candidatus Ryanbacteria bacterium RIFCSPHIGHO2_02_FULL_45_13b</name>
    <dbReference type="NCBI Taxonomy" id="1802117"/>
    <lineage>
        <taxon>Bacteria</taxon>
        <taxon>Candidatus Ryaniibacteriota</taxon>
    </lineage>
</organism>
<dbReference type="PANTHER" id="PTHR21015">
    <property type="entry name" value="UDP-N-ACETYLGLUCOSAMINE--N-ACETYLMURAMYL-(PENTAPEPTIDE) PYROPHOSPHORYL-UNDECAPRENOL N-ACETYLGLUCOSAMINE TRANSFERASE 1"/>
    <property type="match status" value="1"/>
</dbReference>
<dbReference type="CDD" id="cd03785">
    <property type="entry name" value="GT28_MurG"/>
    <property type="match status" value="1"/>
</dbReference>
<evidence type="ECO:0000259" key="11">
    <source>
        <dbReference type="Pfam" id="PF03033"/>
    </source>
</evidence>
<evidence type="ECO:0000256" key="2">
    <source>
        <dbReference type="ARBA" id="ARBA00022618"/>
    </source>
</evidence>
<sequence length="379" mass="41938">MKIVLTGGGSGGHFTPLLAVSREIRRIADEEKIVSLSILYIADQPFDPEALRMDDIQFIKISSGKMRRYFSLLNILDIGKTCIALIKSFRIMYREFPDVVFSKGGFASFPVLAAARFYGIPVIIHESDSVPGRVNAWAAKFVDRIAVSFPETLQYFPKEKTAYMGNPVRSRILGGNENEGIALFELEPHVPVLLVLGGSQGAQPINTAFLQVVGSLIETHQVIHQTGKDNYNDALKQASVLLEKSPHRSRYRLFPFLNEDQLRNASHLARLIISRAGAGAIFEIAAWGIPSILIPLSHAAADHQRHNAYIYARSGACSVIEESNLTPTVLLNEIQKILSDPEQQNRMSSAAQKFARIDAAEKIAREVILLGLHKQLLGK</sequence>
<dbReference type="UniPathway" id="UPA00219"/>
<dbReference type="InterPro" id="IPR006009">
    <property type="entry name" value="GlcNAc_MurG"/>
</dbReference>
<feature type="domain" description="Glycosyltransferase family 28 N-terminal" evidence="11">
    <location>
        <begin position="3"/>
        <end position="146"/>
    </location>
</feature>
<protein>
    <recommendedName>
        <fullName evidence="10">UDP-N-acetylglucosamine--N-acetylmuramyl-(pentapeptide) pyrophosphoryl-undecaprenol N-acetylglucosamine transferase</fullName>
        <ecNumber evidence="10">2.4.1.227</ecNumber>
    </recommendedName>
    <alternativeName>
        <fullName evidence="10">Undecaprenyl-PP-MurNAc-pentapeptide-UDPGlcNAc GlcNAc transferase</fullName>
    </alternativeName>
</protein>
<keyword evidence="5 10" id="KW-0133">Cell shape</keyword>
<keyword evidence="2 10" id="KW-0132">Cell division</keyword>
<comment type="similarity">
    <text evidence="10">Belongs to the glycosyltransferase 28 family. MurG subfamily.</text>
</comment>
<evidence type="ECO:0000259" key="12">
    <source>
        <dbReference type="Pfam" id="PF04101"/>
    </source>
</evidence>
<dbReference type="Pfam" id="PF03033">
    <property type="entry name" value="Glyco_transf_28"/>
    <property type="match status" value="1"/>
</dbReference>
<dbReference type="GO" id="GO:0071555">
    <property type="term" value="P:cell wall organization"/>
    <property type="evidence" value="ECO:0007669"/>
    <property type="project" value="UniProtKB-KW"/>
</dbReference>
<evidence type="ECO:0000256" key="5">
    <source>
        <dbReference type="ARBA" id="ARBA00022960"/>
    </source>
</evidence>
<dbReference type="InterPro" id="IPR007235">
    <property type="entry name" value="Glyco_trans_28_C"/>
</dbReference>
<comment type="caution">
    <text evidence="10">Lacks conserved residue(s) required for the propagation of feature annotation.</text>
</comment>
<evidence type="ECO:0000256" key="6">
    <source>
        <dbReference type="ARBA" id="ARBA00022984"/>
    </source>
</evidence>
<evidence type="ECO:0000256" key="10">
    <source>
        <dbReference type="HAMAP-Rule" id="MF_00033"/>
    </source>
</evidence>
<dbReference type="EMBL" id="MHNN01000005">
    <property type="protein sequence ID" value="OGZ46882.1"/>
    <property type="molecule type" value="Genomic_DNA"/>
</dbReference>
<keyword evidence="7 10" id="KW-0472">Membrane</keyword>
<dbReference type="STRING" id="1802117.A3J54_00280"/>
<comment type="catalytic activity">
    <reaction evidence="10">
        <text>di-trans,octa-cis-undecaprenyl diphospho-N-acetyl-alpha-D-muramoyl-L-alanyl-D-glutamyl-meso-2,6-diaminopimeloyl-D-alanyl-D-alanine + UDP-N-acetyl-alpha-D-glucosamine = di-trans,octa-cis-undecaprenyl diphospho-[N-acetyl-alpha-D-glucosaminyl-(1-&gt;4)]-N-acetyl-alpha-D-muramoyl-L-alanyl-D-glutamyl-meso-2,6-diaminopimeloyl-D-alanyl-D-alanine + UDP + H(+)</text>
        <dbReference type="Rhea" id="RHEA:31227"/>
        <dbReference type="ChEBI" id="CHEBI:15378"/>
        <dbReference type="ChEBI" id="CHEBI:57705"/>
        <dbReference type="ChEBI" id="CHEBI:58223"/>
        <dbReference type="ChEBI" id="CHEBI:61387"/>
        <dbReference type="ChEBI" id="CHEBI:61388"/>
        <dbReference type="EC" id="2.4.1.227"/>
    </reaction>
</comment>
<evidence type="ECO:0000256" key="1">
    <source>
        <dbReference type="ARBA" id="ARBA00022475"/>
    </source>
</evidence>
<reference evidence="13 14" key="1">
    <citation type="journal article" date="2016" name="Nat. Commun.">
        <title>Thousands of microbial genomes shed light on interconnected biogeochemical processes in an aquifer system.</title>
        <authorList>
            <person name="Anantharaman K."/>
            <person name="Brown C.T."/>
            <person name="Hug L.A."/>
            <person name="Sharon I."/>
            <person name="Castelle C.J."/>
            <person name="Probst A.J."/>
            <person name="Thomas B.C."/>
            <person name="Singh A."/>
            <person name="Wilkins M.J."/>
            <person name="Karaoz U."/>
            <person name="Brodie E.L."/>
            <person name="Williams K.H."/>
            <person name="Hubbard S.S."/>
            <person name="Banfield J.F."/>
        </authorList>
    </citation>
    <scope>NUCLEOTIDE SEQUENCE [LARGE SCALE GENOMIC DNA]</scope>
</reference>
<dbReference type="GO" id="GO:0051301">
    <property type="term" value="P:cell division"/>
    <property type="evidence" value="ECO:0007669"/>
    <property type="project" value="UniProtKB-KW"/>
</dbReference>
<evidence type="ECO:0000256" key="9">
    <source>
        <dbReference type="ARBA" id="ARBA00023316"/>
    </source>
</evidence>
<feature type="binding site" evidence="10">
    <location>
        <position position="169"/>
    </location>
    <ligand>
        <name>UDP-N-acetyl-alpha-D-glucosamine</name>
        <dbReference type="ChEBI" id="CHEBI:57705"/>
    </ligand>
</feature>
<dbReference type="GO" id="GO:0050511">
    <property type="term" value="F:undecaprenyldiphospho-muramoylpentapeptide beta-N-acetylglucosaminyltransferase activity"/>
    <property type="evidence" value="ECO:0007669"/>
    <property type="project" value="UniProtKB-UniRule"/>
</dbReference>
<dbReference type="Pfam" id="PF04101">
    <property type="entry name" value="Glyco_tran_28_C"/>
    <property type="match status" value="1"/>
</dbReference>
<feature type="binding site" evidence="10">
    <location>
        <position position="199"/>
    </location>
    <ligand>
        <name>UDP-N-acetyl-alpha-D-glucosamine</name>
        <dbReference type="ChEBI" id="CHEBI:57705"/>
    </ligand>
</feature>
<name>A0A1G2G9T7_9BACT</name>
<evidence type="ECO:0000256" key="8">
    <source>
        <dbReference type="ARBA" id="ARBA00023306"/>
    </source>
</evidence>
<dbReference type="PANTHER" id="PTHR21015:SF27">
    <property type="entry name" value="UDP-N-ACETYLGLUCOSAMINE--N-ACETYLMURAMYL-(PENTAPEPTIDE) PYROPHOSPHORYL-UNDECAPRENOL N-ACETYLGLUCOSAMINE TRANSFERASE"/>
    <property type="match status" value="1"/>
</dbReference>
<comment type="function">
    <text evidence="10">Cell wall formation. Catalyzes the transfer of a GlcNAc subunit on undecaprenyl-pyrophosphoryl-MurNAc-pentapeptide (lipid intermediate I) to form undecaprenyl-pyrophosphoryl-MurNAc-(pentapeptide)GlcNAc (lipid intermediate II).</text>
</comment>
<comment type="pathway">
    <text evidence="10">Cell wall biogenesis; peptidoglycan biosynthesis.</text>
</comment>
<dbReference type="HAMAP" id="MF_00033">
    <property type="entry name" value="MurG"/>
    <property type="match status" value="1"/>
</dbReference>
<dbReference type="EC" id="2.4.1.227" evidence="10"/>
<dbReference type="SUPFAM" id="SSF53756">
    <property type="entry name" value="UDP-Glycosyltransferase/glycogen phosphorylase"/>
    <property type="match status" value="1"/>
</dbReference>
<dbReference type="Gene3D" id="3.40.50.2000">
    <property type="entry name" value="Glycogen Phosphorylase B"/>
    <property type="match status" value="2"/>
</dbReference>
<dbReference type="AlphaFoldDB" id="A0A1G2G9T7"/>
<keyword evidence="6 10" id="KW-0573">Peptidoglycan synthesis</keyword>
<dbReference type="GO" id="GO:0009252">
    <property type="term" value="P:peptidoglycan biosynthetic process"/>
    <property type="evidence" value="ECO:0007669"/>
    <property type="project" value="UniProtKB-UniRule"/>
</dbReference>
<accession>A0A1G2G9T7</accession>
<dbReference type="GO" id="GO:0005975">
    <property type="term" value="P:carbohydrate metabolic process"/>
    <property type="evidence" value="ECO:0007669"/>
    <property type="project" value="InterPro"/>
</dbReference>
<dbReference type="GO" id="GO:0005886">
    <property type="term" value="C:plasma membrane"/>
    <property type="evidence" value="ECO:0007669"/>
    <property type="project" value="UniProtKB-SubCell"/>
</dbReference>
<gene>
    <name evidence="10" type="primary">murG</name>
    <name evidence="13" type="ORF">A3J54_00280</name>
</gene>
<evidence type="ECO:0000313" key="14">
    <source>
        <dbReference type="Proteomes" id="UP000176576"/>
    </source>
</evidence>
<dbReference type="GO" id="GO:0051991">
    <property type="term" value="F:UDP-N-acetyl-D-glucosamine:N-acetylmuramoyl-L-alanyl-D-glutamyl-meso-2,6-diaminopimelyl-D-alanyl-D-alanine-diphosphoundecaprenol 4-beta-N-acetylglucosaminlytransferase activity"/>
    <property type="evidence" value="ECO:0007669"/>
    <property type="project" value="RHEA"/>
</dbReference>
<keyword evidence="4 10" id="KW-0808">Transferase</keyword>
<evidence type="ECO:0000313" key="13">
    <source>
        <dbReference type="EMBL" id="OGZ46882.1"/>
    </source>
</evidence>
<feature type="binding site" evidence="10">
    <location>
        <position position="304"/>
    </location>
    <ligand>
        <name>UDP-N-acetyl-alpha-D-glucosamine</name>
        <dbReference type="ChEBI" id="CHEBI:57705"/>
    </ligand>
</feature>
<evidence type="ECO:0000256" key="7">
    <source>
        <dbReference type="ARBA" id="ARBA00023136"/>
    </source>
</evidence>
<comment type="subcellular location">
    <subcellularLocation>
        <location evidence="10">Cell membrane</location>
        <topology evidence="10">Peripheral membrane protein</topology>
        <orientation evidence="10">Cytoplasmic side</orientation>
    </subcellularLocation>
</comment>
<dbReference type="Proteomes" id="UP000176576">
    <property type="component" value="Unassembled WGS sequence"/>
</dbReference>
<dbReference type="GO" id="GO:0008360">
    <property type="term" value="P:regulation of cell shape"/>
    <property type="evidence" value="ECO:0007669"/>
    <property type="project" value="UniProtKB-KW"/>
</dbReference>
<keyword evidence="1 10" id="KW-1003">Cell membrane</keyword>
<keyword evidence="3 10" id="KW-0328">Glycosyltransferase</keyword>
<comment type="caution">
    <text evidence="13">The sequence shown here is derived from an EMBL/GenBank/DDBJ whole genome shotgun (WGS) entry which is preliminary data.</text>
</comment>
<keyword evidence="9 10" id="KW-0961">Cell wall biogenesis/degradation</keyword>
<evidence type="ECO:0000256" key="3">
    <source>
        <dbReference type="ARBA" id="ARBA00022676"/>
    </source>
</evidence>
<dbReference type="InterPro" id="IPR004276">
    <property type="entry name" value="GlycoTrans_28_N"/>
</dbReference>